<reference evidence="1 2" key="1">
    <citation type="submission" date="2018-06" db="EMBL/GenBank/DDBJ databases">
        <title>Genomic Encyclopedia of Archaeal and Bacterial Type Strains, Phase II (KMG-II): from individual species to whole genera.</title>
        <authorList>
            <person name="Goeker M."/>
        </authorList>
    </citation>
    <scope>NUCLEOTIDE SEQUENCE [LARGE SCALE GENOMIC DNA]</scope>
    <source>
        <strain evidence="1 2">DSM 23446</strain>
    </source>
</reference>
<evidence type="ECO:0000313" key="2">
    <source>
        <dbReference type="Proteomes" id="UP000249610"/>
    </source>
</evidence>
<protein>
    <submittedName>
        <fullName evidence="1">Uncharacterized protein DUF4221</fullName>
    </submittedName>
</protein>
<dbReference type="InterPro" id="IPR025316">
    <property type="entry name" value="DUF4221"/>
</dbReference>
<dbReference type="AlphaFoldDB" id="A0A327PSM6"/>
<dbReference type="Pfam" id="PF13970">
    <property type="entry name" value="DUF4221"/>
    <property type="match status" value="1"/>
</dbReference>
<comment type="caution">
    <text evidence="1">The sequence shown here is derived from an EMBL/GenBank/DDBJ whole genome shotgun (WGS) entry which is preliminary data.</text>
</comment>
<name>A0A327PSM6_9BACT</name>
<accession>A0A327PSM6</accession>
<organism evidence="1 2">
    <name type="scientific">Algoriphagus yeomjeoni</name>
    <dbReference type="NCBI Taxonomy" id="291403"/>
    <lineage>
        <taxon>Bacteria</taxon>
        <taxon>Pseudomonadati</taxon>
        <taxon>Bacteroidota</taxon>
        <taxon>Cytophagia</taxon>
        <taxon>Cytophagales</taxon>
        <taxon>Cyclobacteriaceae</taxon>
        <taxon>Algoriphagus</taxon>
    </lineage>
</organism>
<dbReference type="EMBL" id="QLLK01000001">
    <property type="protein sequence ID" value="RAI95168.1"/>
    <property type="molecule type" value="Genomic_DNA"/>
</dbReference>
<dbReference type="Proteomes" id="UP000249610">
    <property type="component" value="Unassembled WGS sequence"/>
</dbReference>
<sequence>MASSESNLLMNKLRLFTPIILAVLASCGAENSAENTQVDSISFSYAIDTVMIDAKDEFLFLNMDIYFSDYSAKERLLYNINPQSGRVEIIDLENNRLEKLVQYELEGPNGILEMAMTGLKKASNGDFFFMNYYLLNQLDSSDTKTASYRLTNEFLNGDELAENEEIDGMGQIASDGSYFSSFYGNYQEKGGLRGIAKITFSDSTLQLIPLDFWADMDKYTIKMDVGDGRAVSSPERKFLTLDDQNFIVSTTAKNSLWYYDAAMDSIFYKEYSSVLTQNEKVVNYPITASSQDSFDDANKQKNDQVVFGPLVKDENSGRFYRYSRERDDSENNYAYVLTIFDEELNQLHEEKMREGVTIPGYYFAAKTFVHDGMLYTFLNMEDELAFVRLKPKF</sequence>
<proteinExistence type="predicted"/>
<keyword evidence="2" id="KW-1185">Reference proteome</keyword>
<gene>
    <name evidence="1" type="ORF">LV83_00419</name>
</gene>
<evidence type="ECO:0000313" key="1">
    <source>
        <dbReference type="EMBL" id="RAI95168.1"/>
    </source>
</evidence>